<dbReference type="Proteomes" id="UP000278143">
    <property type="component" value="Unassembled WGS sequence"/>
</dbReference>
<reference evidence="2" key="1">
    <citation type="journal article" date="2018" name="Nat. Microbiol.">
        <title>Leveraging single-cell genomics to expand the fungal tree of life.</title>
        <authorList>
            <person name="Ahrendt S.R."/>
            <person name="Quandt C.A."/>
            <person name="Ciobanu D."/>
            <person name="Clum A."/>
            <person name="Salamov A."/>
            <person name="Andreopoulos B."/>
            <person name="Cheng J.F."/>
            <person name="Woyke T."/>
            <person name="Pelin A."/>
            <person name="Henrissat B."/>
            <person name="Reynolds N.K."/>
            <person name="Benny G.L."/>
            <person name="Smith M.E."/>
            <person name="James T.Y."/>
            <person name="Grigoriev I.V."/>
        </authorList>
    </citation>
    <scope>NUCLEOTIDE SEQUENCE [LARGE SCALE GENOMIC DNA]</scope>
    <source>
        <strain evidence="2">Benny S71-1</strain>
    </source>
</reference>
<name>A0A4P9Z0P2_9FUNG</name>
<gene>
    <name evidence="1" type="ORF">SYNPS1DRAFT_22170</name>
</gene>
<dbReference type="EMBL" id="KZ989557">
    <property type="protein sequence ID" value="RKP25964.1"/>
    <property type="molecule type" value="Genomic_DNA"/>
</dbReference>
<protein>
    <submittedName>
        <fullName evidence="1">Uncharacterized protein</fullName>
    </submittedName>
</protein>
<organism evidence="1 2">
    <name type="scientific">Syncephalis pseudoplumigaleata</name>
    <dbReference type="NCBI Taxonomy" id="1712513"/>
    <lineage>
        <taxon>Eukaryota</taxon>
        <taxon>Fungi</taxon>
        <taxon>Fungi incertae sedis</taxon>
        <taxon>Zoopagomycota</taxon>
        <taxon>Zoopagomycotina</taxon>
        <taxon>Zoopagomycetes</taxon>
        <taxon>Zoopagales</taxon>
        <taxon>Piptocephalidaceae</taxon>
        <taxon>Syncephalis</taxon>
    </lineage>
</organism>
<proteinExistence type="predicted"/>
<accession>A0A4P9Z0P2</accession>
<keyword evidence="2" id="KW-1185">Reference proteome</keyword>
<evidence type="ECO:0000313" key="2">
    <source>
        <dbReference type="Proteomes" id="UP000278143"/>
    </source>
</evidence>
<dbReference type="InterPro" id="IPR015943">
    <property type="entry name" value="WD40/YVTN_repeat-like_dom_sf"/>
</dbReference>
<dbReference type="AlphaFoldDB" id="A0A4P9Z0P2"/>
<evidence type="ECO:0000313" key="1">
    <source>
        <dbReference type="EMBL" id="RKP25964.1"/>
    </source>
</evidence>
<dbReference type="OrthoDB" id="20774at2759"/>
<dbReference type="Gene3D" id="2.130.10.10">
    <property type="entry name" value="YVTN repeat-like/Quinoprotein amine dehydrogenase"/>
    <property type="match status" value="1"/>
</dbReference>
<sequence>MPLTEDMRFPITKLATHDHYFTVGCQRASFSLFMLDIAQSRIVFVQSDRQPRMPIECAMGAQCMVGTDQSGHIVGLMRNPHTLEETLTTVFSMKQPDIIGRLLPGLPFHRALDDASTIELDWPIASTGPLIGASMLGAFYVLRRIDAQSLGGRLLEQLQHIMEVHPITRPVLGHLLDHTCRSR</sequence>